<name>A0A2P5AIB8_TREOI</name>
<feature type="compositionally biased region" description="Polar residues" evidence="1">
    <location>
        <begin position="65"/>
        <end position="86"/>
    </location>
</feature>
<feature type="compositionally biased region" description="Basic and acidic residues" evidence="1">
    <location>
        <begin position="1"/>
        <end position="10"/>
    </location>
</feature>
<dbReference type="EMBL" id="JXTC01000839">
    <property type="protein sequence ID" value="PON36295.1"/>
    <property type="molecule type" value="Genomic_DNA"/>
</dbReference>
<accession>A0A2P5AIB8</accession>
<protein>
    <submittedName>
        <fullName evidence="2">Uncharacterized protein</fullName>
    </submittedName>
</protein>
<evidence type="ECO:0000313" key="3">
    <source>
        <dbReference type="Proteomes" id="UP000237000"/>
    </source>
</evidence>
<dbReference type="InParanoid" id="A0A2P5AIB8"/>
<evidence type="ECO:0000256" key="1">
    <source>
        <dbReference type="SAM" id="MobiDB-lite"/>
    </source>
</evidence>
<feature type="region of interest" description="Disordered" evidence="1">
    <location>
        <begin position="1"/>
        <end position="40"/>
    </location>
</feature>
<evidence type="ECO:0000313" key="2">
    <source>
        <dbReference type="EMBL" id="PON36295.1"/>
    </source>
</evidence>
<sequence length="126" mass="14142">PRQQEPDHSTNRCAATTPRPLSHTPTPDHSKHRPSVFQNQYRPRSLLPAIQIALLPASVFLHKPNNSRLTAQPRSRLPAQTQQQPPHRTAARVSAQRTSHRAASYALPSPVLKSLSALHQRLPQKR</sequence>
<reference evidence="3" key="1">
    <citation type="submission" date="2016-06" db="EMBL/GenBank/DDBJ databases">
        <title>Parallel loss of symbiosis genes in relatives of nitrogen-fixing non-legume Parasponia.</title>
        <authorList>
            <person name="Van Velzen R."/>
            <person name="Holmer R."/>
            <person name="Bu F."/>
            <person name="Rutten L."/>
            <person name="Van Zeijl A."/>
            <person name="Liu W."/>
            <person name="Santuari L."/>
            <person name="Cao Q."/>
            <person name="Sharma T."/>
            <person name="Shen D."/>
            <person name="Roswanjaya Y."/>
            <person name="Wardhani T."/>
            <person name="Kalhor M.S."/>
            <person name="Jansen J."/>
            <person name="Van den Hoogen J."/>
            <person name="Gungor B."/>
            <person name="Hartog M."/>
            <person name="Hontelez J."/>
            <person name="Verver J."/>
            <person name="Yang W.-C."/>
            <person name="Schijlen E."/>
            <person name="Repin R."/>
            <person name="Schilthuizen M."/>
            <person name="Schranz E."/>
            <person name="Heidstra R."/>
            <person name="Miyata K."/>
            <person name="Fedorova E."/>
            <person name="Kohlen W."/>
            <person name="Bisseling T."/>
            <person name="Smit S."/>
            <person name="Geurts R."/>
        </authorList>
    </citation>
    <scope>NUCLEOTIDE SEQUENCE [LARGE SCALE GENOMIC DNA]</scope>
    <source>
        <strain evidence="3">cv. RG33-2</strain>
    </source>
</reference>
<comment type="caution">
    <text evidence="2">The sequence shown here is derived from an EMBL/GenBank/DDBJ whole genome shotgun (WGS) entry which is preliminary data.</text>
</comment>
<proteinExistence type="predicted"/>
<dbReference type="AlphaFoldDB" id="A0A2P5AIB8"/>
<keyword evidence="3" id="KW-1185">Reference proteome</keyword>
<dbReference type="Proteomes" id="UP000237000">
    <property type="component" value="Unassembled WGS sequence"/>
</dbReference>
<feature type="region of interest" description="Disordered" evidence="1">
    <location>
        <begin position="65"/>
        <end position="107"/>
    </location>
</feature>
<gene>
    <name evidence="2" type="ORF">TorRG33x02_349630</name>
</gene>
<feature type="non-terminal residue" evidence="2">
    <location>
        <position position="1"/>
    </location>
</feature>
<organism evidence="2 3">
    <name type="scientific">Trema orientale</name>
    <name type="common">Charcoal tree</name>
    <name type="synonym">Celtis orientalis</name>
    <dbReference type="NCBI Taxonomy" id="63057"/>
    <lineage>
        <taxon>Eukaryota</taxon>
        <taxon>Viridiplantae</taxon>
        <taxon>Streptophyta</taxon>
        <taxon>Embryophyta</taxon>
        <taxon>Tracheophyta</taxon>
        <taxon>Spermatophyta</taxon>
        <taxon>Magnoliopsida</taxon>
        <taxon>eudicotyledons</taxon>
        <taxon>Gunneridae</taxon>
        <taxon>Pentapetalae</taxon>
        <taxon>rosids</taxon>
        <taxon>fabids</taxon>
        <taxon>Rosales</taxon>
        <taxon>Cannabaceae</taxon>
        <taxon>Trema</taxon>
    </lineage>
</organism>